<evidence type="ECO:0000256" key="5">
    <source>
        <dbReference type="ARBA" id="ARBA00022989"/>
    </source>
</evidence>
<dbReference type="InterPro" id="IPR038377">
    <property type="entry name" value="Na/Glc_symporter_sf"/>
</dbReference>
<evidence type="ECO:0000256" key="1">
    <source>
        <dbReference type="ARBA" id="ARBA00004141"/>
    </source>
</evidence>
<proteinExistence type="inferred from homology"/>
<feature type="transmembrane region" description="Helical" evidence="8">
    <location>
        <begin position="6"/>
        <end position="25"/>
    </location>
</feature>
<dbReference type="RefSeq" id="WP_066624822.1">
    <property type="nucleotide sequence ID" value="NZ_FQXL01000005.1"/>
</dbReference>
<dbReference type="PANTHER" id="PTHR48086:SF8">
    <property type="entry name" value="MONOCARBOXYLIC ACID PERMEASE"/>
    <property type="match status" value="1"/>
</dbReference>
<dbReference type="CDD" id="cd10322">
    <property type="entry name" value="SLC5sbd"/>
    <property type="match status" value="1"/>
</dbReference>
<feature type="transmembrane region" description="Helical" evidence="8">
    <location>
        <begin position="319"/>
        <end position="348"/>
    </location>
</feature>
<feature type="transmembrane region" description="Helical" evidence="8">
    <location>
        <begin position="160"/>
        <end position="179"/>
    </location>
</feature>
<dbReference type="PANTHER" id="PTHR48086">
    <property type="entry name" value="SODIUM/PROLINE SYMPORTER-RELATED"/>
    <property type="match status" value="1"/>
</dbReference>
<sequence length="443" mass="48015">MTNSIQVLSVIFIFIIGTVVIGLIPGTKEKLDLEGWAVGGRSFGKFLNWFVLAGEIYTSFAFLGASGWAYTKGCPTFYILAYSGLAFLVSYYILPAISKEGQNHKFLSQADFLAYKYNSKTLGILVAVIGVLFVLPYLQLQITALGIIIQTASSGIISRVNAMVIAFVLVALFVYVSGLKGIASTAIIKDIVMAVAVMLFGIYLPAHYFGSISGMFTAVATAKPNYLSLPGGTSTMGVPWFMSTILLTSLGFYMWPHIFADSFSAKDPKVLKHNAIFLPLYSICLIFPMLVGFTALMVIPVLKNGDMAFMSLALKTFPGWAVGIIGGAGALASMVPAGDLLLSSSVMVSHNIYRQTIGKEANDAFINRLSKIMVLVLTFISLILAIYMPNMLVNLLLTGYSGVTQFFPMVVLSLFWKKVTKPGAFAGLLIGEFLVFYTTLQEN</sequence>
<evidence type="ECO:0000256" key="3">
    <source>
        <dbReference type="ARBA" id="ARBA00022448"/>
    </source>
</evidence>
<reference evidence="9 10" key="1">
    <citation type="submission" date="2016-04" db="EMBL/GenBank/DDBJ databases">
        <title>Genome sequence of Clostridium magnum DSM 2767.</title>
        <authorList>
            <person name="Poehlein A."/>
            <person name="Uhlig R."/>
            <person name="Fischer R."/>
            <person name="Bahl H."/>
            <person name="Daniel R."/>
        </authorList>
    </citation>
    <scope>NUCLEOTIDE SEQUENCE [LARGE SCALE GENOMIC DNA]</scope>
    <source>
        <strain evidence="9 10">DSM 2767</strain>
    </source>
</reference>
<protein>
    <submittedName>
        <fullName evidence="9">Putative symporter YodF</fullName>
    </submittedName>
</protein>
<gene>
    <name evidence="9" type="primary">yodF</name>
    <name evidence="9" type="ORF">CLMAG_34550</name>
</gene>
<dbReference type="InterPro" id="IPR001734">
    <property type="entry name" value="Na/solute_symporter"/>
</dbReference>
<dbReference type="GO" id="GO:0022857">
    <property type="term" value="F:transmembrane transporter activity"/>
    <property type="evidence" value="ECO:0007669"/>
    <property type="project" value="InterPro"/>
</dbReference>
<evidence type="ECO:0000256" key="7">
    <source>
        <dbReference type="RuleBase" id="RU362091"/>
    </source>
</evidence>
<comment type="caution">
    <text evidence="9">The sequence shown here is derived from an EMBL/GenBank/DDBJ whole genome shotgun (WGS) entry which is preliminary data.</text>
</comment>
<keyword evidence="3" id="KW-0813">Transport</keyword>
<comment type="similarity">
    <text evidence="2 7">Belongs to the sodium:solute symporter (SSF) (TC 2.A.21) family.</text>
</comment>
<feature type="transmembrane region" description="Helical" evidence="8">
    <location>
        <begin position="236"/>
        <end position="255"/>
    </location>
</feature>
<feature type="transmembrane region" description="Helical" evidence="8">
    <location>
        <begin position="76"/>
        <end position="94"/>
    </location>
</feature>
<dbReference type="OrthoDB" id="9766407at2"/>
<evidence type="ECO:0000313" key="10">
    <source>
        <dbReference type="Proteomes" id="UP000076603"/>
    </source>
</evidence>
<name>A0A161XBM8_9CLOT</name>
<evidence type="ECO:0000313" key="9">
    <source>
        <dbReference type="EMBL" id="KZL91696.1"/>
    </source>
</evidence>
<keyword evidence="5 8" id="KW-1133">Transmembrane helix</keyword>
<feature type="transmembrane region" description="Helical" evidence="8">
    <location>
        <begin position="46"/>
        <end position="70"/>
    </location>
</feature>
<dbReference type="InterPro" id="IPR050277">
    <property type="entry name" value="Sodium:Solute_Symporter"/>
</dbReference>
<feature type="transmembrane region" description="Helical" evidence="8">
    <location>
        <begin position="122"/>
        <end position="140"/>
    </location>
</feature>
<dbReference type="PATRIC" id="fig|1121326.3.peg.3494"/>
<keyword evidence="10" id="KW-1185">Reference proteome</keyword>
<dbReference type="STRING" id="1121326.CLMAG_34550"/>
<feature type="transmembrane region" description="Helical" evidence="8">
    <location>
        <begin position="395"/>
        <end position="416"/>
    </location>
</feature>
<keyword evidence="4 8" id="KW-0812">Transmembrane</keyword>
<feature type="transmembrane region" description="Helical" evidence="8">
    <location>
        <begin position="369"/>
        <end position="389"/>
    </location>
</feature>
<feature type="transmembrane region" description="Helical" evidence="8">
    <location>
        <begin position="423"/>
        <end position="440"/>
    </location>
</feature>
<evidence type="ECO:0000256" key="6">
    <source>
        <dbReference type="ARBA" id="ARBA00023136"/>
    </source>
</evidence>
<organism evidence="9 10">
    <name type="scientific">Clostridium magnum DSM 2767</name>
    <dbReference type="NCBI Taxonomy" id="1121326"/>
    <lineage>
        <taxon>Bacteria</taxon>
        <taxon>Bacillati</taxon>
        <taxon>Bacillota</taxon>
        <taxon>Clostridia</taxon>
        <taxon>Eubacteriales</taxon>
        <taxon>Clostridiaceae</taxon>
        <taxon>Clostridium</taxon>
    </lineage>
</organism>
<dbReference type="Proteomes" id="UP000076603">
    <property type="component" value="Unassembled WGS sequence"/>
</dbReference>
<evidence type="ECO:0000256" key="8">
    <source>
        <dbReference type="SAM" id="Phobius"/>
    </source>
</evidence>
<evidence type="ECO:0000256" key="2">
    <source>
        <dbReference type="ARBA" id="ARBA00006434"/>
    </source>
</evidence>
<dbReference type="Gene3D" id="1.20.1730.10">
    <property type="entry name" value="Sodium/glucose cotransporter"/>
    <property type="match status" value="1"/>
</dbReference>
<keyword evidence="6 8" id="KW-0472">Membrane</keyword>
<comment type="subcellular location">
    <subcellularLocation>
        <location evidence="1">Membrane</location>
        <topology evidence="1">Multi-pass membrane protein</topology>
    </subcellularLocation>
</comment>
<evidence type="ECO:0000256" key="4">
    <source>
        <dbReference type="ARBA" id="ARBA00022692"/>
    </source>
</evidence>
<dbReference type="PROSITE" id="PS50283">
    <property type="entry name" value="NA_SOLUT_SYMP_3"/>
    <property type="match status" value="1"/>
</dbReference>
<accession>A0A161XBM8</accession>
<dbReference type="GO" id="GO:0005886">
    <property type="term" value="C:plasma membrane"/>
    <property type="evidence" value="ECO:0007669"/>
    <property type="project" value="TreeGrafter"/>
</dbReference>
<dbReference type="AlphaFoldDB" id="A0A161XBM8"/>
<dbReference type="EMBL" id="LWAE01000003">
    <property type="protein sequence ID" value="KZL91696.1"/>
    <property type="molecule type" value="Genomic_DNA"/>
</dbReference>
<feature type="transmembrane region" description="Helical" evidence="8">
    <location>
        <begin position="276"/>
        <end position="299"/>
    </location>
</feature>
<feature type="transmembrane region" description="Helical" evidence="8">
    <location>
        <begin position="191"/>
        <end position="216"/>
    </location>
</feature>
<dbReference type="Pfam" id="PF00474">
    <property type="entry name" value="SSF"/>
    <property type="match status" value="1"/>
</dbReference>